<keyword evidence="5" id="KW-0032">Aminotransferase</keyword>
<evidence type="ECO:0000256" key="1">
    <source>
        <dbReference type="ARBA" id="ARBA00001933"/>
    </source>
</evidence>
<organism evidence="5 6">
    <name type="scientific">Limosilactobacillus frumenti DSM 13145</name>
    <dbReference type="NCBI Taxonomy" id="1423746"/>
    <lineage>
        <taxon>Bacteria</taxon>
        <taxon>Bacillati</taxon>
        <taxon>Bacillota</taxon>
        <taxon>Bacilli</taxon>
        <taxon>Lactobacillales</taxon>
        <taxon>Lactobacillaceae</taxon>
        <taxon>Limosilactobacillus</taxon>
    </lineage>
</organism>
<dbReference type="Gene3D" id="3.40.640.10">
    <property type="entry name" value="Type I PLP-dependent aspartate aminotransferase-like (Major domain)"/>
    <property type="match status" value="1"/>
</dbReference>
<dbReference type="GO" id="GO:0042802">
    <property type="term" value="F:identical protein binding"/>
    <property type="evidence" value="ECO:0007669"/>
    <property type="project" value="TreeGrafter"/>
</dbReference>
<dbReference type="Proteomes" id="UP000051445">
    <property type="component" value="Unassembled WGS sequence"/>
</dbReference>
<comment type="caution">
    <text evidence="5">The sequence shown here is derived from an EMBL/GenBank/DDBJ whole genome shotgun (WGS) entry which is preliminary data.</text>
</comment>
<dbReference type="GO" id="GO:0030170">
    <property type="term" value="F:pyridoxal phosphate binding"/>
    <property type="evidence" value="ECO:0007669"/>
    <property type="project" value="InterPro"/>
</dbReference>
<dbReference type="InterPro" id="IPR015421">
    <property type="entry name" value="PyrdxlP-dep_Trfase_major"/>
</dbReference>
<dbReference type="InterPro" id="IPR049704">
    <property type="entry name" value="Aminotrans_3_PPA_site"/>
</dbReference>
<dbReference type="STRING" id="1423746.FD27_GL001470"/>
<dbReference type="PIRSF" id="PIRSF000521">
    <property type="entry name" value="Transaminase_4ab_Lys_Orn"/>
    <property type="match status" value="1"/>
</dbReference>
<comment type="cofactor">
    <cofactor evidence="1">
        <name>pyridoxal 5'-phosphate</name>
        <dbReference type="ChEBI" id="CHEBI:597326"/>
    </cofactor>
</comment>
<dbReference type="PANTHER" id="PTHR11986:SF58">
    <property type="entry name" value="LEUCINE_METHIONINE RACEMASE"/>
    <property type="match status" value="1"/>
</dbReference>
<evidence type="ECO:0000256" key="4">
    <source>
        <dbReference type="RuleBase" id="RU003560"/>
    </source>
</evidence>
<comment type="similarity">
    <text evidence="2 4">Belongs to the class-III pyridoxal-phosphate-dependent aminotransferase family.</text>
</comment>
<dbReference type="CDD" id="cd00610">
    <property type="entry name" value="OAT_like"/>
    <property type="match status" value="1"/>
</dbReference>
<dbReference type="PROSITE" id="PS00600">
    <property type="entry name" value="AA_TRANSFER_CLASS_3"/>
    <property type="match status" value="1"/>
</dbReference>
<dbReference type="Pfam" id="PF00202">
    <property type="entry name" value="Aminotran_3"/>
    <property type="match status" value="1"/>
</dbReference>
<protein>
    <submittedName>
        <fullName evidence="5">4-aminobutyrate aminotransferase</fullName>
    </submittedName>
</protein>
<name>A0A0R1PHW9_9LACO</name>
<dbReference type="SUPFAM" id="SSF53383">
    <property type="entry name" value="PLP-dependent transferases"/>
    <property type="match status" value="1"/>
</dbReference>
<keyword evidence="3 4" id="KW-0663">Pyridoxal phosphate</keyword>
<evidence type="ECO:0000313" key="5">
    <source>
        <dbReference type="EMBL" id="KRL28691.1"/>
    </source>
</evidence>
<gene>
    <name evidence="5" type="ORF">FD27_GL001470</name>
</gene>
<dbReference type="GO" id="GO:0008483">
    <property type="term" value="F:transaminase activity"/>
    <property type="evidence" value="ECO:0007669"/>
    <property type="project" value="UniProtKB-KW"/>
</dbReference>
<dbReference type="InterPro" id="IPR015422">
    <property type="entry name" value="PyrdxlP-dep_Trfase_small"/>
</dbReference>
<keyword evidence="5" id="KW-0808">Transferase</keyword>
<proteinExistence type="inferred from homology"/>
<reference evidence="5 6" key="1">
    <citation type="journal article" date="2015" name="Genome Announc.">
        <title>Expanding the biotechnology potential of lactobacilli through comparative genomics of 213 strains and associated genera.</title>
        <authorList>
            <person name="Sun Z."/>
            <person name="Harris H.M."/>
            <person name="McCann A."/>
            <person name="Guo C."/>
            <person name="Argimon S."/>
            <person name="Zhang W."/>
            <person name="Yang X."/>
            <person name="Jeffery I.B."/>
            <person name="Cooney J.C."/>
            <person name="Kagawa T.F."/>
            <person name="Liu W."/>
            <person name="Song Y."/>
            <person name="Salvetti E."/>
            <person name="Wrobel A."/>
            <person name="Rasinkangas P."/>
            <person name="Parkhill J."/>
            <person name="Rea M.C."/>
            <person name="O'Sullivan O."/>
            <person name="Ritari J."/>
            <person name="Douillard F.P."/>
            <person name="Paul Ross R."/>
            <person name="Yang R."/>
            <person name="Briner A.E."/>
            <person name="Felis G.E."/>
            <person name="de Vos W.M."/>
            <person name="Barrangou R."/>
            <person name="Klaenhammer T.R."/>
            <person name="Caufield P.W."/>
            <person name="Cui Y."/>
            <person name="Zhang H."/>
            <person name="O'Toole P.W."/>
        </authorList>
    </citation>
    <scope>NUCLEOTIDE SEQUENCE [LARGE SCALE GENOMIC DNA]</scope>
    <source>
        <strain evidence="5 6">DSM 13145</strain>
    </source>
</reference>
<dbReference type="PANTHER" id="PTHR11986">
    <property type="entry name" value="AMINOTRANSFERASE CLASS III"/>
    <property type="match status" value="1"/>
</dbReference>
<evidence type="ECO:0000313" key="6">
    <source>
        <dbReference type="Proteomes" id="UP000051445"/>
    </source>
</evidence>
<dbReference type="Gene3D" id="3.90.1150.10">
    <property type="entry name" value="Aspartate Aminotransferase, domain 1"/>
    <property type="match status" value="1"/>
</dbReference>
<accession>A0A0R1PHW9</accession>
<dbReference type="InterPro" id="IPR050103">
    <property type="entry name" value="Class-III_PLP-dep_AT"/>
</dbReference>
<dbReference type="AlphaFoldDB" id="A0A0R1PHW9"/>
<dbReference type="OrthoDB" id="9807885at2"/>
<dbReference type="NCBIfam" id="NF006368">
    <property type="entry name" value="PRK08593.1"/>
    <property type="match status" value="1"/>
</dbReference>
<dbReference type="FunFam" id="3.40.640.10:FF:000004">
    <property type="entry name" value="Acetylornithine aminotransferase"/>
    <property type="match status" value="1"/>
</dbReference>
<evidence type="ECO:0000256" key="3">
    <source>
        <dbReference type="ARBA" id="ARBA00022898"/>
    </source>
</evidence>
<dbReference type="EMBL" id="AZER01000003">
    <property type="protein sequence ID" value="KRL28691.1"/>
    <property type="molecule type" value="Genomic_DNA"/>
</dbReference>
<dbReference type="PATRIC" id="fig|1423746.3.peg.1500"/>
<dbReference type="InterPro" id="IPR015424">
    <property type="entry name" value="PyrdxlP-dep_Trfase"/>
</dbReference>
<sequence length="449" mass="48920">MGSMEKNKQILAKEKEAFATAARIKYYDIVLDHGKGAILTDVDGNDYIDLLASASSTNTGHCHPKVVKAIQDQAKKLIQYTPAYFANSQAARLAPRLAALAPMSGPVEVAWGNSGSDANDGIIKFARAYTGRQYMVSFTGAYHGSTFGSMTLSGVSLNMTRKMGPLLPGVVKVPFPDPWDKLPNESDDDFAERYFKLFKLPFETYLPADETAAVLIEPIQGDGGIVKTPPKFMKKVYDFCKQNGILFAIDEVNQGMGRTGKWWSVQNFDGIEPDLMAVGKSLASGLPLSAVVGRKEVMESLGAPANVYTTAGNPVTTAAANATIDVIKEEHLLERSQKLGAKAKKFFDEEKEKYNFIGGVRMYGLDGGIDIVDPETGEGDDEATTKIMYRVFELGAIIISLRGHILRFQPPLVITEEELDRAFAMIDQAFSEYAQGKLSLPGNAGELGW</sequence>
<keyword evidence="6" id="KW-1185">Reference proteome</keyword>
<evidence type="ECO:0000256" key="2">
    <source>
        <dbReference type="ARBA" id="ARBA00008954"/>
    </source>
</evidence>
<dbReference type="InterPro" id="IPR005814">
    <property type="entry name" value="Aminotrans_3"/>
</dbReference>